<dbReference type="EMBL" id="AP022577">
    <property type="protein sequence ID" value="BBX84991.1"/>
    <property type="molecule type" value="Genomic_DNA"/>
</dbReference>
<reference evidence="3 4" key="1">
    <citation type="journal article" date="2019" name="Emerg. Microbes Infect.">
        <title>Comprehensive subspecies identification of 175 nontuberculous mycobacteria species based on 7547 genomic profiles.</title>
        <authorList>
            <person name="Matsumoto Y."/>
            <person name="Kinjo T."/>
            <person name="Motooka D."/>
            <person name="Nabeya D."/>
            <person name="Jung N."/>
            <person name="Uechi K."/>
            <person name="Horii T."/>
            <person name="Iida T."/>
            <person name="Fujita J."/>
            <person name="Nakamura S."/>
        </authorList>
    </citation>
    <scope>NUCLEOTIDE SEQUENCE [LARGE SCALE GENOMIC DNA]</scope>
    <source>
        <strain evidence="3 4">JCM 15296</strain>
    </source>
</reference>
<feature type="compositionally biased region" description="Pro residues" evidence="1">
    <location>
        <begin position="149"/>
        <end position="165"/>
    </location>
</feature>
<feature type="region of interest" description="Disordered" evidence="1">
    <location>
        <begin position="1"/>
        <end position="32"/>
    </location>
</feature>
<feature type="compositionally biased region" description="Low complexity" evidence="1">
    <location>
        <begin position="21"/>
        <end position="32"/>
    </location>
</feature>
<feature type="transmembrane region" description="Helical" evidence="2">
    <location>
        <begin position="53"/>
        <end position="77"/>
    </location>
</feature>
<evidence type="ECO:0000313" key="4">
    <source>
        <dbReference type="Proteomes" id="UP000465609"/>
    </source>
</evidence>
<sequence>MVDGRIIDDMSDETPKETPETPDTPTDSFPPVATATAVAAPPAEHKHSKLNKVLAWVGIVAGIVFIVATIFFSGFVLGAHSGGGHHGWHKHHRGQDTSEFREGHQGPRGGGMWHPMFPGGPGWQGQGGPGWQGPGGPGQGGPGWQGPGGPGPQAPGQPGPAQPGR</sequence>
<name>A0ABM7IED1_9MYCO</name>
<gene>
    <name evidence="3" type="ORF">MAUB_28640</name>
</gene>
<evidence type="ECO:0008006" key="5">
    <source>
        <dbReference type="Google" id="ProtNLM"/>
    </source>
</evidence>
<keyword evidence="2" id="KW-0472">Membrane</keyword>
<keyword evidence="4" id="KW-1185">Reference proteome</keyword>
<keyword evidence="2" id="KW-0812">Transmembrane</keyword>
<evidence type="ECO:0000313" key="3">
    <source>
        <dbReference type="EMBL" id="BBX84991.1"/>
    </source>
</evidence>
<feature type="compositionally biased region" description="Basic and acidic residues" evidence="1">
    <location>
        <begin position="94"/>
        <end position="105"/>
    </location>
</feature>
<keyword evidence="2" id="KW-1133">Transmembrane helix</keyword>
<evidence type="ECO:0000256" key="2">
    <source>
        <dbReference type="SAM" id="Phobius"/>
    </source>
</evidence>
<protein>
    <recommendedName>
        <fullName evidence="5">Proline rich protein</fullName>
    </recommendedName>
</protein>
<organism evidence="3 4">
    <name type="scientific">Mycolicibacterium aubagnense</name>
    <dbReference type="NCBI Taxonomy" id="319707"/>
    <lineage>
        <taxon>Bacteria</taxon>
        <taxon>Bacillati</taxon>
        <taxon>Actinomycetota</taxon>
        <taxon>Actinomycetes</taxon>
        <taxon>Mycobacteriales</taxon>
        <taxon>Mycobacteriaceae</taxon>
        <taxon>Mycolicibacterium</taxon>
    </lineage>
</organism>
<accession>A0ABM7IED1</accession>
<dbReference type="Proteomes" id="UP000465609">
    <property type="component" value="Chromosome"/>
</dbReference>
<feature type="region of interest" description="Disordered" evidence="1">
    <location>
        <begin position="82"/>
        <end position="165"/>
    </location>
</feature>
<evidence type="ECO:0000256" key="1">
    <source>
        <dbReference type="SAM" id="MobiDB-lite"/>
    </source>
</evidence>
<proteinExistence type="predicted"/>
<feature type="compositionally biased region" description="Gly residues" evidence="1">
    <location>
        <begin position="119"/>
        <end position="148"/>
    </location>
</feature>
<feature type="compositionally biased region" description="Basic and acidic residues" evidence="1">
    <location>
        <begin position="1"/>
        <end position="19"/>
    </location>
</feature>